<sequence>MPELNLDSVHQQSQAMRNLADLANSGGFGLADDAGQALLKAIYNMKDGLNGMRVQLDQVKQDAKLGTSPDAKAMIQRNKLIATGDNQSADYVLSEFDKALTDAEVAIKQAMRNYVDTETGNQRGINRAGA</sequence>
<dbReference type="Proteomes" id="UP000298860">
    <property type="component" value="Unassembled WGS sequence"/>
</dbReference>
<name>A0A4D4JBY4_9PSEU</name>
<dbReference type="RefSeq" id="WP_137814440.1">
    <property type="nucleotide sequence ID" value="NZ_BJFL01000013.1"/>
</dbReference>
<dbReference type="AlphaFoldDB" id="A0A4D4JBY4"/>
<accession>A0A4D4JBY4</accession>
<evidence type="ECO:0000313" key="2">
    <source>
        <dbReference type="Proteomes" id="UP000298860"/>
    </source>
</evidence>
<dbReference type="OrthoDB" id="3698368at2"/>
<reference evidence="2" key="1">
    <citation type="submission" date="2019-04" db="EMBL/GenBank/DDBJ databases">
        <title>Draft genome sequence of Pseudonocardiaceae bacterium SL3-2-4.</title>
        <authorList>
            <person name="Ningsih F."/>
            <person name="Yokota A."/>
            <person name="Sakai Y."/>
            <person name="Nanatani K."/>
            <person name="Yabe S."/>
            <person name="Oetari A."/>
            <person name="Sjamsuridzal W."/>
        </authorList>
    </citation>
    <scope>NUCLEOTIDE SEQUENCE [LARGE SCALE GENOMIC DNA]</scope>
    <source>
        <strain evidence="2">SL3-2-4</strain>
    </source>
</reference>
<keyword evidence="2" id="KW-1185">Reference proteome</keyword>
<dbReference type="EMBL" id="BJFL01000013">
    <property type="protein sequence ID" value="GDY31373.1"/>
    <property type="molecule type" value="Genomic_DNA"/>
</dbReference>
<comment type="caution">
    <text evidence="1">The sequence shown here is derived from an EMBL/GenBank/DDBJ whole genome shotgun (WGS) entry which is preliminary data.</text>
</comment>
<gene>
    <name evidence="1" type="ORF">GTS_30060</name>
</gene>
<organism evidence="1 2">
    <name type="scientific">Gandjariella thermophila</name>
    <dbReference type="NCBI Taxonomy" id="1931992"/>
    <lineage>
        <taxon>Bacteria</taxon>
        <taxon>Bacillati</taxon>
        <taxon>Actinomycetota</taxon>
        <taxon>Actinomycetes</taxon>
        <taxon>Pseudonocardiales</taxon>
        <taxon>Pseudonocardiaceae</taxon>
        <taxon>Gandjariella</taxon>
    </lineage>
</organism>
<protein>
    <recommendedName>
        <fullName evidence="3">ESX-1 secretion-associated protein</fullName>
    </recommendedName>
</protein>
<proteinExistence type="predicted"/>
<evidence type="ECO:0000313" key="1">
    <source>
        <dbReference type="EMBL" id="GDY31373.1"/>
    </source>
</evidence>
<evidence type="ECO:0008006" key="3">
    <source>
        <dbReference type="Google" id="ProtNLM"/>
    </source>
</evidence>